<dbReference type="OrthoDB" id="411251at2759"/>
<feature type="non-terminal residue" evidence="1">
    <location>
        <position position="1"/>
    </location>
</feature>
<dbReference type="AlphaFoldDB" id="A0A2T7NW39"/>
<protein>
    <recommendedName>
        <fullName evidence="3">Methyltransferase FkbM domain-containing protein</fullName>
    </recommendedName>
</protein>
<sequence length="286" mass="32728">EDKQKIRRMSDTAVTSLTPTAVLSFLSSLDVCWPTRNNTWRIRRPTLREKQAAFRRLDGGEWRWGEREIRLSPEYEQSENTGVTEENSFLTLSRDLPLIDVGANVGLVALQPLSRRGPWWPSSPSPPTRSALSICCRLRTRRLVHVIQNRVVTRGTRHSGTQAANTSTLFTVNEAGRQFTHDLTWPTPSNWIASWRCLPSDGSTQGKIDVESHEGHVLAGSRDLWKTLDVPLVWMEWEHVKGRATFGGQFVVDFMTARNFRPHHVISGKLLEGDFMSWPFTVLWRR</sequence>
<accession>A0A2T7NW39</accession>
<keyword evidence="2" id="KW-1185">Reference proteome</keyword>
<evidence type="ECO:0008006" key="3">
    <source>
        <dbReference type="Google" id="ProtNLM"/>
    </source>
</evidence>
<dbReference type="Proteomes" id="UP000245119">
    <property type="component" value="Linkage Group LG9"/>
</dbReference>
<reference evidence="1 2" key="1">
    <citation type="submission" date="2018-04" db="EMBL/GenBank/DDBJ databases">
        <title>The genome of golden apple snail Pomacea canaliculata provides insight into stress tolerance and invasive adaptation.</title>
        <authorList>
            <person name="Liu C."/>
            <person name="Liu B."/>
            <person name="Ren Y."/>
            <person name="Zhang Y."/>
            <person name="Wang H."/>
            <person name="Li S."/>
            <person name="Jiang F."/>
            <person name="Yin L."/>
            <person name="Zhang G."/>
            <person name="Qian W."/>
            <person name="Fan W."/>
        </authorList>
    </citation>
    <scope>NUCLEOTIDE SEQUENCE [LARGE SCALE GENOMIC DNA]</scope>
    <source>
        <strain evidence="1">SZHN2017</strain>
        <tissue evidence="1">Muscle</tissue>
    </source>
</reference>
<organism evidence="1 2">
    <name type="scientific">Pomacea canaliculata</name>
    <name type="common">Golden apple snail</name>
    <dbReference type="NCBI Taxonomy" id="400727"/>
    <lineage>
        <taxon>Eukaryota</taxon>
        <taxon>Metazoa</taxon>
        <taxon>Spiralia</taxon>
        <taxon>Lophotrochozoa</taxon>
        <taxon>Mollusca</taxon>
        <taxon>Gastropoda</taxon>
        <taxon>Caenogastropoda</taxon>
        <taxon>Architaenioglossa</taxon>
        <taxon>Ampullarioidea</taxon>
        <taxon>Ampullariidae</taxon>
        <taxon>Pomacea</taxon>
    </lineage>
</organism>
<evidence type="ECO:0000313" key="1">
    <source>
        <dbReference type="EMBL" id="PVD25376.1"/>
    </source>
</evidence>
<dbReference type="EMBL" id="PZQS01000009">
    <property type="protein sequence ID" value="PVD25376.1"/>
    <property type="molecule type" value="Genomic_DNA"/>
</dbReference>
<gene>
    <name evidence="1" type="ORF">C0Q70_15876</name>
</gene>
<proteinExistence type="predicted"/>
<comment type="caution">
    <text evidence="1">The sequence shown here is derived from an EMBL/GenBank/DDBJ whole genome shotgun (WGS) entry which is preliminary data.</text>
</comment>
<evidence type="ECO:0000313" key="2">
    <source>
        <dbReference type="Proteomes" id="UP000245119"/>
    </source>
</evidence>
<name>A0A2T7NW39_POMCA</name>